<dbReference type="PANTHER" id="PTHR44858">
    <property type="entry name" value="TETRATRICOPEPTIDE REPEAT PROTEIN 6"/>
    <property type="match status" value="1"/>
</dbReference>
<dbReference type="AlphaFoldDB" id="B3E6A4"/>
<dbReference type="KEGG" id="glo:Glov_2537"/>
<dbReference type="STRING" id="398767.Glov_2537"/>
<dbReference type="SUPFAM" id="SSF53756">
    <property type="entry name" value="UDP-Glycosyltransferase/glycogen phosphorylase"/>
    <property type="match status" value="1"/>
</dbReference>
<dbReference type="RefSeq" id="WP_012470583.1">
    <property type="nucleotide sequence ID" value="NC_010814.1"/>
</dbReference>
<dbReference type="PANTHER" id="PTHR44858:SF1">
    <property type="entry name" value="UDP-N-ACETYLGLUCOSAMINE--PEPTIDE N-ACETYLGLUCOSAMINYLTRANSFERASE SPINDLY-RELATED"/>
    <property type="match status" value="1"/>
</dbReference>
<evidence type="ECO:0000256" key="1">
    <source>
        <dbReference type="ARBA" id="ARBA00022737"/>
    </source>
</evidence>
<dbReference type="InterPro" id="IPR011990">
    <property type="entry name" value="TPR-like_helical_dom_sf"/>
</dbReference>
<dbReference type="Proteomes" id="UP000002420">
    <property type="component" value="Chromosome"/>
</dbReference>
<dbReference type="PROSITE" id="PS50293">
    <property type="entry name" value="TPR_REGION"/>
    <property type="match status" value="1"/>
</dbReference>
<reference evidence="4 5" key="1">
    <citation type="submission" date="2008-05" db="EMBL/GenBank/DDBJ databases">
        <title>Complete sequence of chromosome of Geobacter lovleyi SZ.</title>
        <authorList>
            <consortium name="US DOE Joint Genome Institute"/>
            <person name="Lucas S."/>
            <person name="Copeland A."/>
            <person name="Lapidus A."/>
            <person name="Glavina del Rio T."/>
            <person name="Dalin E."/>
            <person name="Tice H."/>
            <person name="Bruce D."/>
            <person name="Goodwin L."/>
            <person name="Pitluck S."/>
            <person name="Chertkov O."/>
            <person name="Meincke L."/>
            <person name="Brettin T."/>
            <person name="Detter J.C."/>
            <person name="Han C."/>
            <person name="Tapia R."/>
            <person name="Kuske C.R."/>
            <person name="Schmutz J."/>
            <person name="Larimer F."/>
            <person name="Land M."/>
            <person name="Hauser L."/>
            <person name="Kyrpides N."/>
            <person name="Mikhailova N."/>
            <person name="Sung Y."/>
            <person name="Fletcher K.E."/>
            <person name="Ritalahti K.M."/>
            <person name="Loeffler F.E."/>
            <person name="Richardson P."/>
        </authorList>
    </citation>
    <scope>NUCLEOTIDE SEQUENCE [LARGE SCALE GENOMIC DNA]</scope>
    <source>
        <strain evidence="5">ATCC BAA-1151 / DSM 17278 / SZ</strain>
    </source>
</reference>
<evidence type="ECO:0000313" key="5">
    <source>
        <dbReference type="Proteomes" id="UP000002420"/>
    </source>
</evidence>
<dbReference type="SUPFAM" id="SSF48452">
    <property type="entry name" value="TPR-like"/>
    <property type="match status" value="1"/>
</dbReference>
<accession>B3E6A4</accession>
<evidence type="ECO:0000256" key="2">
    <source>
        <dbReference type="ARBA" id="ARBA00022803"/>
    </source>
</evidence>
<evidence type="ECO:0000256" key="3">
    <source>
        <dbReference type="PROSITE-ProRule" id="PRU00339"/>
    </source>
</evidence>
<dbReference type="PROSITE" id="PS50005">
    <property type="entry name" value="TPR"/>
    <property type="match status" value="1"/>
</dbReference>
<proteinExistence type="predicted"/>
<dbReference type="Gene3D" id="1.25.40.10">
    <property type="entry name" value="Tetratricopeptide repeat domain"/>
    <property type="match status" value="1"/>
</dbReference>
<dbReference type="OrthoDB" id="9814129at2"/>
<dbReference type="InterPro" id="IPR019734">
    <property type="entry name" value="TPR_rpt"/>
</dbReference>
<keyword evidence="1" id="KW-0677">Repeat</keyword>
<protein>
    <submittedName>
        <fullName evidence="4">TPR repeat-containing protein</fullName>
    </submittedName>
</protein>
<evidence type="ECO:0000313" key="4">
    <source>
        <dbReference type="EMBL" id="ACD96251.1"/>
    </source>
</evidence>
<dbReference type="Gene3D" id="3.40.50.2000">
    <property type="entry name" value="Glycogen Phosphorylase B"/>
    <property type="match status" value="1"/>
</dbReference>
<keyword evidence="5" id="KW-1185">Reference proteome</keyword>
<feature type="repeat" description="TPR" evidence="3">
    <location>
        <begin position="38"/>
        <end position="71"/>
    </location>
</feature>
<keyword evidence="2 3" id="KW-0802">TPR repeat</keyword>
<dbReference type="InterPro" id="IPR050498">
    <property type="entry name" value="Ycf3"/>
</dbReference>
<sequence>MGELEKIMREGAALHEAGRYDEALSLYDEAVGRWPTLALLWNNRGNTLLELGFIDQAVKSYQQALQLAPSLHDSRVALSTCLQMQGEVQQALVECAKVLKASPNHAEAHWNYALLLLLQGNYTAGFREYEWRWKKRRFTSPVREFSQPRWSGGDLSAKTILIYAEQGFGDTLQFCRYLPLLVERGAEVLFECHPPLVPLMQSLGAGITVLPFGRDLTDFDYQLPLLSLPYLLGSTLETIPAVVPYLTTPAARLPFWQSVLPGDNVSKRIGLCWSGKRYPDPGRSLPAALLAQLASCTGTLWVSLQVGEPVEKPALPMVDLTMLVQDFADTAALLERLDLVITIDTAVAHLAGVLGKPTWLLVPFAPDWRWGLSGEQCCWYPNMRLFRQSEPGEWDPVVAAVVKALHDSPAAG</sequence>
<dbReference type="Pfam" id="PF13432">
    <property type="entry name" value="TPR_16"/>
    <property type="match status" value="2"/>
</dbReference>
<gene>
    <name evidence="4" type="ordered locus">Glov_2537</name>
</gene>
<organism evidence="4 5">
    <name type="scientific">Trichlorobacter lovleyi (strain ATCC BAA-1151 / DSM 17278 / SZ)</name>
    <name type="common">Geobacter lovleyi</name>
    <dbReference type="NCBI Taxonomy" id="398767"/>
    <lineage>
        <taxon>Bacteria</taxon>
        <taxon>Pseudomonadati</taxon>
        <taxon>Thermodesulfobacteriota</taxon>
        <taxon>Desulfuromonadia</taxon>
        <taxon>Geobacterales</taxon>
        <taxon>Geobacteraceae</taxon>
        <taxon>Trichlorobacter</taxon>
    </lineage>
</organism>
<dbReference type="EMBL" id="CP001089">
    <property type="protein sequence ID" value="ACD96251.1"/>
    <property type="molecule type" value="Genomic_DNA"/>
</dbReference>
<dbReference type="SMART" id="SM00028">
    <property type="entry name" value="TPR"/>
    <property type="match status" value="3"/>
</dbReference>
<name>B3E6A4_TRIL1</name>
<dbReference type="Pfam" id="PF00515">
    <property type="entry name" value="TPR_1"/>
    <property type="match status" value="1"/>
</dbReference>
<dbReference type="eggNOG" id="COG0859">
    <property type="taxonomic scope" value="Bacteria"/>
</dbReference>
<dbReference type="eggNOG" id="COG0457">
    <property type="taxonomic scope" value="Bacteria"/>
</dbReference>
<dbReference type="HOGENOM" id="CLU_010140_0_3_7"/>